<evidence type="ECO:0000256" key="4">
    <source>
        <dbReference type="ARBA" id="ARBA00022692"/>
    </source>
</evidence>
<evidence type="ECO:0000313" key="8">
    <source>
        <dbReference type="EMBL" id="OEY91482.1"/>
    </source>
</evidence>
<reference evidence="8 9" key="1">
    <citation type="submission" date="2016-09" db="EMBL/GenBank/DDBJ databases">
        <authorList>
            <person name="Capua I."/>
            <person name="De Benedictis P."/>
            <person name="Joannis T."/>
            <person name="Lombin L.H."/>
            <person name="Cattoli G."/>
        </authorList>
    </citation>
    <scope>NUCLEOTIDE SEQUENCE [LARGE SCALE GENOMIC DNA]</scope>
    <source>
        <strain evidence="8 9">ANC 4671</strain>
    </source>
</reference>
<evidence type="ECO:0000256" key="7">
    <source>
        <dbReference type="SAM" id="Phobius"/>
    </source>
</evidence>
<dbReference type="PANTHER" id="PTHR33884:SF7">
    <property type="entry name" value="BSL8023 PROTEIN"/>
    <property type="match status" value="1"/>
</dbReference>
<keyword evidence="6 7" id="KW-0472">Membrane</keyword>
<dbReference type="OrthoDB" id="9811343at2"/>
<keyword evidence="9" id="KW-1185">Reference proteome</keyword>
<comment type="caution">
    <text evidence="8">The sequence shown here is derived from an EMBL/GenBank/DDBJ whole genome shotgun (WGS) entry which is preliminary data.</text>
</comment>
<keyword evidence="4 7" id="KW-0812">Transmembrane</keyword>
<dbReference type="RefSeq" id="WP_070071097.1">
    <property type="nucleotide sequence ID" value="NZ_MKKK01000074.1"/>
</dbReference>
<sequence length="82" mass="8580">MMSLIWAIIIGFIAGLIARAIHPGDDKAGFIVTTLLGIAGSLLATYGGRALGWYEQSQAAGFIASVVGAIVVLFIYNLLAKK</sequence>
<comment type="subcellular location">
    <subcellularLocation>
        <location evidence="1">Cell membrane</location>
        <topology evidence="1">Multi-pass membrane protein</topology>
    </subcellularLocation>
</comment>
<dbReference type="InterPro" id="IPR007341">
    <property type="entry name" value="Transgly_assoc"/>
</dbReference>
<dbReference type="AlphaFoldDB" id="A0A1E7QWJ5"/>
<proteinExistence type="inferred from homology"/>
<keyword evidence="3" id="KW-1003">Cell membrane</keyword>
<dbReference type="Pfam" id="PF04226">
    <property type="entry name" value="Transgly_assoc"/>
    <property type="match status" value="1"/>
</dbReference>
<dbReference type="EMBL" id="MKKK01000074">
    <property type="protein sequence ID" value="OEY91482.1"/>
    <property type="molecule type" value="Genomic_DNA"/>
</dbReference>
<feature type="transmembrane region" description="Helical" evidence="7">
    <location>
        <begin position="59"/>
        <end position="79"/>
    </location>
</feature>
<dbReference type="STRING" id="1262585.BJI46_07035"/>
<evidence type="ECO:0000313" key="9">
    <source>
        <dbReference type="Proteomes" id="UP000185895"/>
    </source>
</evidence>
<evidence type="ECO:0000256" key="1">
    <source>
        <dbReference type="ARBA" id="ARBA00004651"/>
    </source>
</evidence>
<evidence type="ECO:0000256" key="3">
    <source>
        <dbReference type="ARBA" id="ARBA00022475"/>
    </source>
</evidence>
<evidence type="ECO:0000256" key="5">
    <source>
        <dbReference type="ARBA" id="ARBA00022989"/>
    </source>
</evidence>
<dbReference type="PANTHER" id="PTHR33884">
    <property type="entry name" value="UPF0410 PROTEIN YMGE"/>
    <property type="match status" value="1"/>
</dbReference>
<name>A0A1E7QWJ5_9GAMM</name>
<gene>
    <name evidence="8" type="ORF">BJI46_07035</name>
</gene>
<protein>
    <submittedName>
        <fullName evidence="8">Transglycosylase</fullName>
    </submittedName>
</protein>
<organism evidence="8 9">
    <name type="scientific">Acinetobacter qingfengensis</name>
    <dbReference type="NCBI Taxonomy" id="1262585"/>
    <lineage>
        <taxon>Bacteria</taxon>
        <taxon>Pseudomonadati</taxon>
        <taxon>Pseudomonadota</taxon>
        <taxon>Gammaproteobacteria</taxon>
        <taxon>Moraxellales</taxon>
        <taxon>Moraxellaceae</taxon>
        <taxon>Acinetobacter</taxon>
    </lineage>
</organism>
<accession>A0A1E7QWJ5</accession>
<evidence type="ECO:0000256" key="6">
    <source>
        <dbReference type="ARBA" id="ARBA00023136"/>
    </source>
</evidence>
<comment type="similarity">
    <text evidence="2">Belongs to the UPF0410 family.</text>
</comment>
<feature type="transmembrane region" description="Helical" evidence="7">
    <location>
        <begin position="30"/>
        <end position="47"/>
    </location>
</feature>
<evidence type="ECO:0000256" key="2">
    <source>
        <dbReference type="ARBA" id="ARBA00011006"/>
    </source>
</evidence>
<dbReference type="GO" id="GO:0005886">
    <property type="term" value="C:plasma membrane"/>
    <property type="evidence" value="ECO:0007669"/>
    <property type="project" value="UniProtKB-SubCell"/>
</dbReference>
<keyword evidence="5 7" id="KW-1133">Transmembrane helix</keyword>
<dbReference type="Proteomes" id="UP000185895">
    <property type="component" value="Unassembled WGS sequence"/>
</dbReference>